<protein>
    <recommendedName>
        <fullName evidence="7">Manganese transport protein mnth</fullName>
    </recommendedName>
</protein>
<organism evidence="6">
    <name type="scientific">hydrocarbon metagenome</name>
    <dbReference type="NCBI Taxonomy" id="938273"/>
    <lineage>
        <taxon>unclassified sequences</taxon>
        <taxon>metagenomes</taxon>
        <taxon>ecological metagenomes</taxon>
    </lineage>
</organism>
<feature type="transmembrane region" description="Helical" evidence="5">
    <location>
        <begin position="270"/>
        <end position="296"/>
    </location>
</feature>
<evidence type="ECO:0000313" key="6">
    <source>
        <dbReference type="EMBL" id="KUG20321.1"/>
    </source>
</evidence>
<dbReference type="Pfam" id="PF01566">
    <property type="entry name" value="Nramp"/>
    <property type="match status" value="1"/>
</dbReference>
<feature type="transmembrane region" description="Helical" evidence="5">
    <location>
        <begin position="439"/>
        <end position="462"/>
    </location>
</feature>
<feature type="transmembrane region" description="Helical" evidence="5">
    <location>
        <begin position="404"/>
        <end position="427"/>
    </location>
</feature>
<keyword evidence="2 5" id="KW-0812">Transmembrane</keyword>
<name>A0A0W8FHT7_9ZZZZ</name>
<dbReference type="InterPro" id="IPR001046">
    <property type="entry name" value="NRAMP_fam"/>
</dbReference>
<dbReference type="GO" id="GO:0005384">
    <property type="term" value="F:manganese ion transmembrane transporter activity"/>
    <property type="evidence" value="ECO:0007669"/>
    <property type="project" value="TreeGrafter"/>
</dbReference>
<dbReference type="AlphaFoldDB" id="A0A0W8FHT7"/>
<comment type="subcellular location">
    <subcellularLocation>
        <location evidence="1">Membrane</location>
        <topology evidence="1">Multi-pass membrane protein</topology>
    </subcellularLocation>
</comment>
<keyword evidence="3 5" id="KW-1133">Transmembrane helix</keyword>
<feature type="transmembrane region" description="Helical" evidence="5">
    <location>
        <begin position="129"/>
        <end position="147"/>
    </location>
</feature>
<evidence type="ECO:0000256" key="2">
    <source>
        <dbReference type="ARBA" id="ARBA00022692"/>
    </source>
</evidence>
<dbReference type="GO" id="GO:0015086">
    <property type="term" value="F:cadmium ion transmembrane transporter activity"/>
    <property type="evidence" value="ECO:0007669"/>
    <property type="project" value="TreeGrafter"/>
</dbReference>
<accession>A0A0W8FHT7</accession>
<feature type="transmembrane region" description="Helical" evidence="5">
    <location>
        <begin position="381"/>
        <end position="398"/>
    </location>
</feature>
<feature type="transmembrane region" description="Helical" evidence="5">
    <location>
        <begin position="46"/>
        <end position="65"/>
    </location>
</feature>
<feature type="transmembrane region" description="Helical" evidence="5">
    <location>
        <begin position="198"/>
        <end position="219"/>
    </location>
</feature>
<dbReference type="GO" id="GO:0034755">
    <property type="term" value="P:iron ion transmembrane transport"/>
    <property type="evidence" value="ECO:0007669"/>
    <property type="project" value="TreeGrafter"/>
</dbReference>
<dbReference type="GO" id="GO:0005886">
    <property type="term" value="C:plasma membrane"/>
    <property type="evidence" value="ECO:0007669"/>
    <property type="project" value="TreeGrafter"/>
</dbReference>
<reference evidence="6" key="1">
    <citation type="journal article" date="2015" name="Proc. Natl. Acad. Sci. U.S.A.">
        <title>Networks of energetic and metabolic interactions define dynamics in microbial communities.</title>
        <authorList>
            <person name="Embree M."/>
            <person name="Liu J.K."/>
            <person name="Al-Bassam M.M."/>
            <person name="Zengler K."/>
        </authorList>
    </citation>
    <scope>NUCLEOTIDE SEQUENCE</scope>
</reference>
<evidence type="ECO:0008006" key="7">
    <source>
        <dbReference type="Google" id="ProtNLM"/>
    </source>
</evidence>
<feature type="transmembrane region" description="Helical" evidence="5">
    <location>
        <begin position="95"/>
        <end position="123"/>
    </location>
</feature>
<evidence type="ECO:0000256" key="3">
    <source>
        <dbReference type="ARBA" id="ARBA00022989"/>
    </source>
</evidence>
<dbReference type="PANTHER" id="PTHR11706">
    <property type="entry name" value="SOLUTE CARRIER PROTEIN FAMILY 11 MEMBER"/>
    <property type="match status" value="1"/>
</dbReference>
<evidence type="ECO:0000256" key="4">
    <source>
        <dbReference type="ARBA" id="ARBA00023136"/>
    </source>
</evidence>
<comment type="caution">
    <text evidence="6">The sequence shown here is derived from an EMBL/GenBank/DDBJ whole genome shotgun (WGS) entry which is preliminary data.</text>
</comment>
<dbReference type="EMBL" id="LNQE01001203">
    <property type="protein sequence ID" value="KUG20321.1"/>
    <property type="molecule type" value="Genomic_DNA"/>
</dbReference>
<evidence type="ECO:0000256" key="5">
    <source>
        <dbReference type="SAM" id="Phobius"/>
    </source>
</evidence>
<proteinExistence type="predicted"/>
<dbReference type="NCBIfam" id="NF037982">
    <property type="entry name" value="Nramp_1"/>
    <property type="match status" value="1"/>
</dbReference>
<sequence length="467" mass="50874">MAEEREIVPPAPQGREIAKWVGPGIIWMISAIATGELLFTPRIASLYGYAVLWTMILAIFLKALLAREIGRYAVVTGGSLLQGIRTLPGPRNWGVWLIVLPQIFVAVTTIVGMAGAASSALILAVPGDFRVWGLIFLAISLALVFFGKYQGVEWASIVMALVIIVALIITAGVVFPGVEPLAAGLVPALPPDADFTELLPWIGFMMSGAAGLIWYSYWLTARGYGSAHSTVKVQEKRGALAEPEEAVPIEEAEAVDISDLSREQHDRLRAWIRIMTISTVTAASIVLVLLVALLILGTELLRPAGLLPEGPEVTAVLSVLLGDVWGAPGAWLMILAAFFAFWSTIVANLDGWTRMLGQGTIFILRQFGVAGRAVTMHFYRYAYLLGLMGVIPAIFIWIRPEPVQFLIVAGIVEAIHIPVVACATLYLNLRMLPDEFRPAWYTTVLTFAVALFFIIFAGYYIYAEVFV</sequence>
<dbReference type="PANTHER" id="PTHR11706:SF3">
    <property type="entry name" value="METAL ION TRANSPORT PROTEIN"/>
    <property type="match status" value="1"/>
</dbReference>
<evidence type="ECO:0000256" key="1">
    <source>
        <dbReference type="ARBA" id="ARBA00004141"/>
    </source>
</evidence>
<keyword evidence="4 5" id="KW-0472">Membrane</keyword>
<feature type="transmembrane region" description="Helical" evidence="5">
    <location>
        <begin position="330"/>
        <end position="349"/>
    </location>
</feature>
<feature type="transmembrane region" description="Helical" evidence="5">
    <location>
        <begin position="154"/>
        <end position="178"/>
    </location>
</feature>
<gene>
    <name evidence="6" type="ORF">ASZ90_009932</name>
</gene>
<feature type="transmembrane region" description="Helical" evidence="5">
    <location>
        <begin position="20"/>
        <end position="40"/>
    </location>
</feature>